<accession>A0A2U3DS48</accession>
<comment type="caution">
    <text evidence="2">The sequence shown here is derived from an EMBL/GenBank/DDBJ whole genome shotgun (WGS) entry which is preliminary data.</text>
</comment>
<reference evidence="2 3" key="1">
    <citation type="journal article" date="2016" name="Front. Microbiol.">
        <title>Genome and transcriptome sequences reveal the specific parasitism of the nematophagous Purpureocillium lilacinum 36-1.</title>
        <authorList>
            <person name="Xie J."/>
            <person name="Li S."/>
            <person name="Mo C."/>
            <person name="Xiao X."/>
            <person name="Peng D."/>
            <person name="Wang G."/>
            <person name="Xiao Y."/>
        </authorList>
    </citation>
    <scope>NUCLEOTIDE SEQUENCE [LARGE SCALE GENOMIC DNA]</scope>
    <source>
        <strain evidence="2 3">36-1</strain>
    </source>
</reference>
<evidence type="ECO:0000313" key="2">
    <source>
        <dbReference type="EMBL" id="PWI65076.1"/>
    </source>
</evidence>
<dbReference type="AlphaFoldDB" id="A0A2U3DS48"/>
<proteinExistence type="predicted"/>
<evidence type="ECO:0000313" key="3">
    <source>
        <dbReference type="Proteomes" id="UP000245956"/>
    </source>
</evidence>
<dbReference type="Pfam" id="PF12013">
    <property type="entry name" value="OrsD"/>
    <property type="match status" value="1"/>
</dbReference>
<sequence length="415" mass="46859">MMAHKAQDAQLLAALGLPIDAGANVLICCREGCNHALPADGSRTTTHLRDKHKVSLDARRGLTKILGTLNLQNPAQVAPREDRSPEHPLLQTHEGYACRYCAFRTISLQLSKRHYTDPQVADDCPMVKVGGREDPRDVDSFMEYVYLQTWTTGPSRKYWIVNRNGSPLRPAGGRQAQNHLESVLMREHARGLIECNAAATETKPTPGASTFGEQRPWLERSGWETTYRGTNRHMLVALAAMPCRQAGRYPHLLARRGMDDLSEDLESPPPDEQKIAAILKLVDLLMDRCESTVRRTSRNTLCWLRSNRPNASYAKPFKLVREPSSTRKYRLLFKRLLAFVLRAHRLKPDSRHKLAGVRLRGRLLCWLEEIWNEPGWDVVNSDEGKPDESTVRLPGDNDWPATSATEPFEDTGSET</sequence>
<protein>
    <submittedName>
        <fullName evidence="2">Uncharacterized protein</fullName>
    </submittedName>
</protein>
<feature type="region of interest" description="Disordered" evidence="1">
    <location>
        <begin position="380"/>
        <end position="415"/>
    </location>
</feature>
<dbReference type="EMBL" id="LCWV01000038">
    <property type="protein sequence ID" value="PWI65076.1"/>
    <property type="molecule type" value="Genomic_DNA"/>
</dbReference>
<name>A0A2U3DS48_PURLI</name>
<organism evidence="2 3">
    <name type="scientific">Purpureocillium lilacinum</name>
    <name type="common">Paecilomyces lilacinus</name>
    <dbReference type="NCBI Taxonomy" id="33203"/>
    <lineage>
        <taxon>Eukaryota</taxon>
        <taxon>Fungi</taxon>
        <taxon>Dikarya</taxon>
        <taxon>Ascomycota</taxon>
        <taxon>Pezizomycotina</taxon>
        <taxon>Sordariomycetes</taxon>
        <taxon>Hypocreomycetidae</taxon>
        <taxon>Hypocreales</taxon>
        <taxon>Ophiocordycipitaceae</taxon>
        <taxon>Purpureocillium</taxon>
    </lineage>
</organism>
<evidence type="ECO:0000256" key="1">
    <source>
        <dbReference type="SAM" id="MobiDB-lite"/>
    </source>
</evidence>
<dbReference type="InterPro" id="IPR022698">
    <property type="entry name" value="OrsD"/>
</dbReference>
<dbReference type="Proteomes" id="UP000245956">
    <property type="component" value="Unassembled WGS sequence"/>
</dbReference>
<gene>
    <name evidence="2" type="ORF">PCL_07375</name>
</gene>